<gene>
    <name evidence="2" type="ORF">Rhow_003266</name>
</gene>
<organism evidence="2 3">
    <name type="scientific">Rhodococcus wratislaviensis</name>
    <name type="common">Tsukamurella wratislaviensis</name>
    <dbReference type="NCBI Taxonomy" id="44752"/>
    <lineage>
        <taxon>Bacteria</taxon>
        <taxon>Bacillati</taxon>
        <taxon>Actinomycetota</taxon>
        <taxon>Actinomycetes</taxon>
        <taxon>Mycobacteriales</taxon>
        <taxon>Nocardiaceae</taxon>
        <taxon>Rhodococcus</taxon>
    </lineage>
</organism>
<evidence type="ECO:0000313" key="2">
    <source>
        <dbReference type="EMBL" id="GCE36662.1"/>
    </source>
</evidence>
<protein>
    <submittedName>
        <fullName evidence="2">Uncharacterized protein</fullName>
    </submittedName>
</protein>
<feature type="region of interest" description="Disordered" evidence="1">
    <location>
        <begin position="1"/>
        <end position="24"/>
    </location>
</feature>
<comment type="caution">
    <text evidence="2">The sequence shown here is derived from an EMBL/GenBank/DDBJ whole genome shotgun (WGS) entry which is preliminary data.</text>
</comment>
<keyword evidence="3" id="KW-1185">Reference proteome</keyword>
<accession>A0A402BZ92</accession>
<evidence type="ECO:0000256" key="1">
    <source>
        <dbReference type="SAM" id="MobiDB-lite"/>
    </source>
</evidence>
<dbReference type="Proteomes" id="UP000287519">
    <property type="component" value="Unassembled WGS sequence"/>
</dbReference>
<reference evidence="2 3" key="1">
    <citation type="submission" date="2018-11" db="EMBL/GenBank/DDBJ databases">
        <title>Microbial catabolism of amino acid.</title>
        <authorList>
            <person name="Hibi M."/>
            <person name="Ogawa J."/>
        </authorList>
    </citation>
    <scope>NUCLEOTIDE SEQUENCE [LARGE SCALE GENOMIC DNA]</scope>
    <source>
        <strain evidence="2 3">C31-06</strain>
    </source>
</reference>
<name>A0A402BZ92_RHOWR</name>
<proteinExistence type="predicted"/>
<dbReference type="EMBL" id="BHYM01000003">
    <property type="protein sequence ID" value="GCE36662.1"/>
    <property type="molecule type" value="Genomic_DNA"/>
</dbReference>
<evidence type="ECO:0000313" key="3">
    <source>
        <dbReference type="Proteomes" id="UP000287519"/>
    </source>
</evidence>
<dbReference type="AlphaFoldDB" id="A0A402BZ92"/>
<sequence>MPGHALPLTCGSAGADGEHDEKGRTMLPAWLLSARRD</sequence>